<feature type="compositionally biased region" description="Basic and acidic residues" evidence="3">
    <location>
        <begin position="188"/>
        <end position="201"/>
    </location>
</feature>
<dbReference type="PANTHER" id="PTHR23138">
    <property type="entry name" value="RAN BINDING PROTEIN"/>
    <property type="match status" value="1"/>
</dbReference>
<dbReference type="Gene3D" id="2.30.29.30">
    <property type="entry name" value="Pleckstrin-homology domain (PH domain)/Phosphotyrosine-binding domain (PTB)"/>
    <property type="match status" value="1"/>
</dbReference>
<dbReference type="Pfam" id="PF00638">
    <property type="entry name" value="Ran_BP1"/>
    <property type="match status" value="1"/>
</dbReference>
<evidence type="ECO:0000313" key="5">
    <source>
        <dbReference type="EMBL" id="KAF2092767.1"/>
    </source>
</evidence>
<gene>
    <name evidence="5" type="ORF">NA57DRAFT_81916</name>
</gene>
<dbReference type="OrthoDB" id="185618at2759"/>
<feature type="region of interest" description="Disordered" evidence="3">
    <location>
        <begin position="419"/>
        <end position="474"/>
    </location>
</feature>
<feature type="region of interest" description="Disordered" evidence="3">
    <location>
        <begin position="1"/>
        <end position="287"/>
    </location>
</feature>
<reference evidence="5" key="1">
    <citation type="journal article" date="2020" name="Stud. Mycol.">
        <title>101 Dothideomycetes genomes: a test case for predicting lifestyles and emergence of pathogens.</title>
        <authorList>
            <person name="Haridas S."/>
            <person name="Albert R."/>
            <person name="Binder M."/>
            <person name="Bloem J."/>
            <person name="Labutti K."/>
            <person name="Salamov A."/>
            <person name="Andreopoulos B."/>
            <person name="Baker S."/>
            <person name="Barry K."/>
            <person name="Bills G."/>
            <person name="Bluhm B."/>
            <person name="Cannon C."/>
            <person name="Castanera R."/>
            <person name="Culley D."/>
            <person name="Daum C."/>
            <person name="Ezra D."/>
            <person name="Gonzalez J."/>
            <person name="Henrissat B."/>
            <person name="Kuo A."/>
            <person name="Liang C."/>
            <person name="Lipzen A."/>
            <person name="Lutzoni F."/>
            <person name="Magnuson J."/>
            <person name="Mondo S."/>
            <person name="Nolan M."/>
            <person name="Ohm R."/>
            <person name="Pangilinan J."/>
            <person name="Park H.-J."/>
            <person name="Ramirez L."/>
            <person name="Alfaro M."/>
            <person name="Sun H."/>
            <person name="Tritt A."/>
            <person name="Yoshinaga Y."/>
            <person name="Zwiers L.-H."/>
            <person name="Turgeon B."/>
            <person name="Goodwin S."/>
            <person name="Spatafora J."/>
            <person name="Crous P."/>
            <person name="Grigoriev I."/>
        </authorList>
    </citation>
    <scope>NUCLEOTIDE SEQUENCE</scope>
    <source>
        <strain evidence="5">CBS 133067</strain>
    </source>
</reference>
<dbReference type="GO" id="GO:0005634">
    <property type="term" value="C:nucleus"/>
    <property type="evidence" value="ECO:0007669"/>
    <property type="project" value="UniProtKB-SubCell"/>
</dbReference>
<accession>A0A9P4I402</accession>
<feature type="compositionally biased region" description="Low complexity" evidence="3">
    <location>
        <begin position="343"/>
        <end position="357"/>
    </location>
</feature>
<evidence type="ECO:0000256" key="2">
    <source>
        <dbReference type="ARBA" id="ARBA00023242"/>
    </source>
</evidence>
<dbReference type="Proteomes" id="UP000799772">
    <property type="component" value="Unassembled WGS sequence"/>
</dbReference>
<evidence type="ECO:0000259" key="4">
    <source>
        <dbReference type="PROSITE" id="PS50196"/>
    </source>
</evidence>
<keyword evidence="2" id="KW-0539">Nucleus</keyword>
<feature type="compositionally biased region" description="Low complexity" evidence="3">
    <location>
        <begin position="371"/>
        <end position="383"/>
    </location>
</feature>
<feature type="compositionally biased region" description="Acidic residues" evidence="3">
    <location>
        <begin position="433"/>
        <end position="449"/>
    </location>
</feature>
<evidence type="ECO:0000256" key="1">
    <source>
        <dbReference type="ARBA" id="ARBA00004123"/>
    </source>
</evidence>
<dbReference type="InterPro" id="IPR011993">
    <property type="entry name" value="PH-like_dom_sf"/>
</dbReference>
<dbReference type="PANTHER" id="PTHR23138:SF142">
    <property type="entry name" value="RAN-BINDING PROTEIN 3B-RELATED"/>
    <property type="match status" value="1"/>
</dbReference>
<feature type="compositionally biased region" description="Low complexity" evidence="3">
    <location>
        <begin position="300"/>
        <end position="323"/>
    </location>
</feature>
<sequence length="640" mass="67423">MASDPDTEQAVSQGQEHEQEIDDVENSEEIRRQLKNTTIAPTMGTAAMVVEQDREASTDAPVSSVPAGAENGDNVEGEAQDQGEARGRLRKKRSIDEVEAEIEDGEGEKQGKQARKRSRDGEDGDKEEQSRDVGDNVLDASATATMDTGKSIPTESANGGLKNRPETPDVTIGDEEMDSVTSPKNKRTRDQFLQESDKAAESVDGSEDKEDEAAESSKPAKRARDKSSPQAEGDVPGDITEKVEEKKELKMPSSSGFANASAVSPFGSLTTVTSPKSPSSQPQTSTSAFAASAFGKLASGSASPFAATGASSSASPFGALSSTTKPTLSSFGDAGASSKTTPSAFGGSLGATSGAGSPFVPTKPTSVLGASTSSTSGFGTLGSSRLNSGGFGSGFAAVAKPGGGLTSFATPGATGIVGLSNKPALPFGAKADDDADEEEDEESDGEEGEEKDKEKREGIKSPVPTEEKKDRRFFEQTVLSGEENEMTIFSCRAKLFVFTTSSTSPEKKEWKERGVGTLKLNVMEEQETENENANETSDPLHSTQYSKPTPSPTTSQSPSNSLSRARLVMRADGSQRVILNSPVNAKLKFGTADGQRPTSGTVLFQGMWEGSLQLLTLRMKQQFAEELWDQVSHLNQQGTK</sequence>
<dbReference type="SMART" id="SM00160">
    <property type="entry name" value="RanBD"/>
    <property type="match status" value="1"/>
</dbReference>
<feature type="domain" description="RanBD1" evidence="4">
    <location>
        <begin position="463"/>
        <end position="589"/>
    </location>
</feature>
<feature type="compositionally biased region" description="Polar residues" evidence="3">
    <location>
        <begin position="142"/>
        <end position="157"/>
    </location>
</feature>
<feature type="compositionally biased region" description="Acidic residues" evidence="3">
    <location>
        <begin position="97"/>
        <end position="106"/>
    </location>
</feature>
<name>A0A9P4I402_9PEZI</name>
<keyword evidence="6" id="KW-1185">Reference proteome</keyword>
<feature type="compositionally biased region" description="Basic and acidic residues" evidence="3">
    <location>
        <begin position="450"/>
        <end position="474"/>
    </location>
</feature>
<feature type="region of interest" description="Disordered" evidence="3">
    <location>
        <begin position="525"/>
        <end position="563"/>
    </location>
</feature>
<proteinExistence type="predicted"/>
<feature type="compositionally biased region" description="Low complexity" evidence="3">
    <location>
        <begin position="277"/>
        <end position="287"/>
    </location>
</feature>
<dbReference type="AlphaFoldDB" id="A0A9P4I402"/>
<comment type="caution">
    <text evidence="5">The sequence shown here is derived from an EMBL/GenBank/DDBJ whole genome shotgun (WGS) entry which is preliminary data.</text>
</comment>
<dbReference type="EMBL" id="ML978142">
    <property type="protein sequence ID" value="KAF2092767.1"/>
    <property type="molecule type" value="Genomic_DNA"/>
</dbReference>
<evidence type="ECO:0000313" key="6">
    <source>
        <dbReference type="Proteomes" id="UP000799772"/>
    </source>
</evidence>
<dbReference type="SUPFAM" id="SSF50729">
    <property type="entry name" value="PH domain-like"/>
    <property type="match status" value="1"/>
</dbReference>
<feature type="compositionally biased region" description="Polar residues" evidence="3">
    <location>
        <begin position="252"/>
        <end position="276"/>
    </location>
</feature>
<evidence type="ECO:0000256" key="3">
    <source>
        <dbReference type="SAM" id="MobiDB-lite"/>
    </source>
</evidence>
<dbReference type="InterPro" id="IPR045255">
    <property type="entry name" value="RanBP1-like"/>
</dbReference>
<comment type="subcellular location">
    <subcellularLocation>
        <location evidence="1">Nucleus</location>
    </subcellularLocation>
</comment>
<protein>
    <recommendedName>
        <fullName evidence="4">RanBD1 domain-containing protein</fullName>
    </recommendedName>
</protein>
<feature type="compositionally biased region" description="Basic and acidic residues" evidence="3">
    <location>
        <begin position="239"/>
        <end position="250"/>
    </location>
</feature>
<dbReference type="InterPro" id="IPR000156">
    <property type="entry name" value="Ran_bind_dom"/>
</dbReference>
<feature type="compositionally biased region" description="Low complexity" evidence="3">
    <location>
        <begin position="542"/>
        <end position="563"/>
    </location>
</feature>
<organism evidence="5 6">
    <name type="scientific">Rhizodiscina lignyota</name>
    <dbReference type="NCBI Taxonomy" id="1504668"/>
    <lineage>
        <taxon>Eukaryota</taxon>
        <taxon>Fungi</taxon>
        <taxon>Dikarya</taxon>
        <taxon>Ascomycota</taxon>
        <taxon>Pezizomycotina</taxon>
        <taxon>Dothideomycetes</taxon>
        <taxon>Pleosporomycetidae</taxon>
        <taxon>Aulographales</taxon>
        <taxon>Rhizodiscinaceae</taxon>
        <taxon>Rhizodiscina</taxon>
    </lineage>
</organism>
<feature type="compositionally biased region" description="Acidic residues" evidence="3">
    <location>
        <begin position="204"/>
        <end position="214"/>
    </location>
</feature>
<dbReference type="PROSITE" id="PS50196">
    <property type="entry name" value="RANBD1"/>
    <property type="match status" value="1"/>
</dbReference>
<feature type="region of interest" description="Disordered" evidence="3">
    <location>
        <begin position="300"/>
        <end position="383"/>
    </location>
</feature>